<proteinExistence type="predicted"/>
<comment type="caution">
    <text evidence="3">The sequence shown here is derived from an EMBL/GenBank/DDBJ whole genome shotgun (WGS) entry which is preliminary data.</text>
</comment>
<organism evidence="3">
    <name type="scientific">marine sediment metagenome</name>
    <dbReference type="NCBI Taxonomy" id="412755"/>
    <lineage>
        <taxon>unclassified sequences</taxon>
        <taxon>metagenomes</taxon>
        <taxon>ecological metagenomes</taxon>
    </lineage>
</organism>
<keyword evidence="1" id="KW-0812">Transmembrane</keyword>
<evidence type="ECO:0000259" key="2">
    <source>
        <dbReference type="Pfam" id="PF13699"/>
    </source>
</evidence>
<gene>
    <name evidence="3" type="ORF">S01H4_04623</name>
</gene>
<reference evidence="3" key="1">
    <citation type="journal article" date="2014" name="Front. Microbiol.">
        <title>High frequency of phylogenetically diverse reductive dehalogenase-homologous genes in deep subseafloor sedimentary metagenomes.</title>
        <authorList>
            <person name="Kawai M."/>
            <person name="Futagami T."/>
            <person name="Toyoda A."/>
            <person name="Takaki Y."/>
            <person name="Nishi S."/>
            <person name="Hori S."/>
            <person name="Arai W."/>
            <person name="Tsubouchi T."/>
            <person name="Morono Y."/>
            <person name="Uchiyama I."/>
            <person name="Ito T."/>
            <person name="Fujiyama A."/>
            <person name="Inagaki F."/>
            <person name="Takami H."/>
        </authorList>
    </citation>
    <scope>NUCLEOTIDE SEQUENCE</scope>
    <source>
        <strain evidence="3">Expedition CK06-06</strain>
    </source>
</reference>
<keyword evidence="1" id="KW-1133">Transmembrane helix</keyword>
<keyword evidence="1" id="KW-0472">Membrane</keyword>
<feature type="transmembrane region" description="Helical" evidence="1">
    <location>
        <begin position="13"/>
        <end position="35"/>
    </location>
</feature>
<sequence length="95" mass="11466">MGKQKEVSYINNYWSRLLCAIFNAAAITIYNKIFFGSHYYRNNKRILKHELKHVEQFYNIKFFPIKYLWVLLTQGKNNKYEKEAILAEKEKDAII</sequence>
<dbReference type="InterPro" id="IPR025295">
    <property type="entry name" value="eCIS_core_dom"/>
</dbReference>
<dbReference type="EMBL" id="BART01001256">
    <property type="protein sequence ID" value="GAG65459.1"/>
    <property type="molecule type" value="Genomic_DNA"/>
</dbReference>
<evidence type="ECO:0000256" key="1">
    <source>
        <dbReference type="SAM" id="Phobius"/>
    </source>
</evidence>
<protein>
    <recommendedName>
        <fullName evidence="2">eCIS core domain-containing protein</fullName>
    </recommendedName>
</protein>
<evidence type="ECO:0000313" key="3">
    <source>
        <dbReference type="EMBL" id="GAG65459.1"/>
    </source>
</evidence>
<feature type="domain" description="eCIS core" evidence="2">
    <location>
        <begin position="19"/>
        <end position="56"/>
    </location>
</feature>
<name>X0Z8K3_9ZZZZ</name>
<dbReference type="Pfam" id="PF13699">
    <property type="entry name" value="eCIS_core"/>
    <property type="match status" value="1"/>
</dbReference>
<accession>X0Z8K3</accession>
<dbReference type="AlphaFoldDB" id="X0Z8K3"/>